<dbReference type="EMBL" id="SMAJ01000002">
    <property type="protein sequence ID" value="TCT10073.1"/>
    <property type="molecule type" value="Genomic_DNA"/>
</dbReference>
<feature type="compositionally biased region" description="Basic residues" evidence="3">
    <location>
        <begin position="112"/>
        <end position="132"/>
    </location>
</feature>
<dbReference type="InterPro" id="IPR016155">
    <property type="entry name" value="Mopterin_synth/thiamin_S_b"/>
</dbReference>
<sequence>MVPIDRGGVLPCAPGQPGTDADCGDRARVLIIYAAPERVWRQNMNVPAGTTAGEALAGSGFAREFPNYPYDEAVLGIYGQACAFDHCLADGDRLEVYRSLVFDPLESRRRRAEHRKAFMTKPKNRPKRRKAKLAAQERARRAEAPARGPD</sequence>
<dbReference type="PANTHER" id="PTHR37483">
    <property type="entry name" value="UPF0125 PROTEIN RATB"/>
    <property type="match status" value="1"/>
</dbReference>
<organism evidence="4 5">
    <name type="scientific">Paralcaligenes ureilyticus</name>
    <dbReference type="NCBI Taxonomy" id="627131"/>
    <lineage>
        <taxon>Bacteria</taxon>
        <taxon>Pseudomonadati</taxon>
        <taxon>Pseudomonadota</taxon>
        <taxon>Betaproteobacteria</taxon>
        <taxon>Burkholderiales</taxon>
        <taxon>Alcaligenaceae</taxon>
        <taxon>Paralcaligenes</taxon>
    </lineage>
</organism>
<dbReference type="RefSeq" id="WP_132579704.1">
    <property type="nucleotide sequence ID" value="NZ_SMAJ01000002.1"/>
</dbReference>
<protein>
    <recommendedName>
        <fullName evidence="2">UPF0125 protein EDC26_10229</fullName>
    </recommendedName>
</protein>
<evidence type="ECO:0000313" key="4">
    <source>
        <dbReference type="EMBL" id="TCT10073.1"/>
    </source>
</evidence>
<dbReference type="InterPro" id="IPR037021">
    <property type="entry name" value="RnfH_sf"/>
</dbReference>
<dbReference type="HAMAP" id="MF_00460">
    <property type="entry name" value="UPF0125_RnfH"/>
    <property type="match status" value="1"/>
</dbReference>
<name>A0A4R3MBF3_9BURK</name>
<proteinExistence type="inferred from homology"/>
<evidence type="ECO:0000256" key="2">
    <source>
        <dbReference type="HAMAP-Rule" id="MF_00460"/>
    </source>
</evidence>
<evidence type="ECO:0000313" key="5">
    <source>
        <dbReference type="Proteomes" id="UP000295525"/>
    </source>
</evidence>
<comment type="similarity">
    <text evidence="1 2">Belongs to the UPF0125 (RnfH) family.</text>
</comment>
<dbReference type="Proteomes" id="UP000295525">
    <property type="component" value="Unassembled WGS sequence"/>
</dbReference>
<dbReference type="SUPFAM" id="SSF54285">
    <property type="entry name" value="MoaD/ThiS"/>
    <property type="match status" value="1"/>
</dbReference>
<feature type="region of interest" description="Disordered" evidence="3">
    <location>
        <begin position="112"/>
        <end position="150"/>
    </location>
</feature>
<accession>A0A4R3MBF3</accession>
<gene>
    <name evidence="4" type="ORF">EDC26_10229</name>
</gene>
<evidence type="ECO:0000256" key="3">
    <source>
        <dbReference type="SAM" id="MobiDB-lite"/>
    </source>
</evidence>
<dbReference type="Pfam" id="PF03658">
    <property type="entry name" value="Ub-RnfH"/>
    <property type="match status" value="1"/>
</dbReference>
<dbReference type="AlphaFoldDB" id="A0A4R3MBF3"/>
<dbReference type="InterPro" id="IPR005346">
    <property type="entry name" value="RnfH"/>
</dbReference>
<feature type="compositionally biased region" description="Basic and acidic residues" evidence="3">
    <location>
        <begin position="135"/>
        <end position="150"/>
    </location>
</feature>
<reference evidence="4 5" key="1">
    <citation type="submission" date="2019-03" db="EMBL/GenBank/DDBJ databases">
        <title>Genomic Encyclopedia of Type Strains, Phase IV (KMG-IV): sequencing the most valuable type-strain genomes for metagenomic binning, comparative biology and taxonomic classification.</title>
        <authorList>
            <person name="Goeker M."/>
        </authorList>
    </citation>
    <scope>NUCLEOTIDE SEQUENCE [LARGE SCALE GENOMIC DNA]</scope>
    <source>
        <strain evidence="4 5">DSM 24591</strain>
    </source>
</reference>
<dbReference type="OrthoDB" id="9796575at2"/>
<dbReference type="Gene3D" id="3.10.20.280">
    <property type="entry name" value="RnfH-like"/>
    <property type="match status" value="1"/>
</dbReference>
<keyword evidence="5" id="KW-1185">Reference proteome</keyword>
<comment type="caution">
    <text evidence="4">The sequence shown here is derived from an EMBL/GenBank/DDBJ whole genome shotgun (WGS) entry which is preliminary data.</text>
</comment>
<dbReference type="PANTHER" id="PTHR37483:SF1">
    <property type="entry name" value="UPF0125 PROTEIN RATB"/>
    <property type="match status" value="1"/>
</dbReference>
<evidence type="ECO:0000256" key="1">
    <source>
        <dbReference type="ARBA" id="ARBA00010645"/>
    </source>
</evidence>